<organism evidence="2 3">
    <name type="scientific">Acetobacter nitrogenifigens DSM 23921 = NBRC 105050</name>
    <dbReference type="NCBI Taxonomy" id="1120919"/>
    <lineage>
        <taxon>Bacteria</taxon>
        <taxon>Pseudomonadati</taxon>
        <taxon>Pseudomonadota</taxon>
        <taxon>Alphaproteobacteria</taxon>
        <taxon>Acetobacterales</taxon>
        <taxon>Acetobacteraceae</taxon>
        <taxon>Acetobacter</taxon>
    </lineage>
</organism>
<dbReference type="STRING" id="1120919.GCA_000429165_02558"/>
<evidence type="ECO:0000313" key="3">
    <source>
        <dbReference type="Proteomes" id="UP000321635"/>
    </source>
</evidence>
<feature type="region of interest" description="Disordered" evidence="1">
    <location>
        <begin position="1"/>
        <end position="78"/>
    </location>
</feature>
<feature type="compositionally biased region" description="Low complexity" evidence="1">
    <location>
        <begin position="125"/>
        <end position="141"/>
    </location>
</feature>
<dbReference type="Proteomes" id="UP000321635">
    <property type="component" value="Unassembled WGS sequence"/>
</dbReference>
<feature type="region of interest" description="Disordered" evidence="1">
    <location>
        <begin position="113"/>
        <end position="141"/>
    </location>
</feature>
<feature type="compositionally biased region" description="Polar residues" evidence="1">
    <location>
        <begin position="9"/>
        <end position="20"/>
    </location>
</feature>
<dbReference type="AlphaFoldDB" id="A0A511XC91"/>
<name>A0A511XC91_9PROT</name>
<evidence type="ECO:0000256" key="1">
    <source>
        <dbReference type="SAM" id="MobiDB-lite"/>
    </source>
</evidence>
<evidence type="ECO:0000313" key="2">
    <source>
        <dbReference type="EMBL" id="GEN60579.1"/>
    </source>
</evidence>
<keyword evidence="3" id="KW-1185">Reference proteome</keyword>
<sequence>MRRVRGYSTAETPMLPQNGNIWPGAPEPLPSLSDVASERSSVLPGHDLHDGGDMAIGDDVPDASASFSGAGLPSSEPDVAAKYGAGKASGSNIEIPNGDGTTTVIHPDGSIATLKNGEVHKEKAGAPAKAAESTATPAKQP</sequence>
<comment type="caution">
    <text evidence="2">The sequence shown here is derived from an EMBL/GenBank/DDBJ whole genome shotgun (WGS) entry which is preliminary data.</text>
</comment>
<accession>A0A511XC91</accession>
<protein>
    <submittedName>
        <fullName evidence="2">Uncharacterized protein</fullName>
    </submittedName>
</protein>
<reference evidence="2 3" key="1">
    <citation type="submission" date="2019-07" db="EMBL/GenBank/DDBJ databases">
        <title>Whole genome shotgun sequence of Acetobacter nitrogenifigens NBRC 105050.</title>
        <authorList>
            <person name="Hosoyama A."/>
            <person name="Uohara A."/>
            <person name="Ohji S."/>
            <person name="Ichikawa N."/>
        </authorList>
    </citation>
    <scope>NUCLEOTIDE SEQUENCE [LARGE SCALE GENOMIC DNA]</scope>
    <source>
        <strain evidence="2 3">NBRC 105050</strain>
    </source>
</reference>
<proteinExistence type="predicted"/>
<dbReference type="EMBL" id="BJYF01000019">
    <property type="protein sequence ID" value="GEN60579.1"/>
    <property type="molecule type" value="Genomic_DNA"/>
</dbReference>
<gene>
    <name evidence="2" type="ORF">ANI02nite_24630</name>
</gene>